<evidence type="ECO:0000256" key="2">
    <source>
        <dbReference type="ARBA" id="ARBA00023180"/>
    </source>
</evidence>
<evidence type="ECO:0000256" key="4">
    <source>
        <dbReference type="PIRSR" id="PIRSR637359-2"/>
    </source>
</evidence>
<sequence>MAPPAQPGAQGGRGSKGPPARKLLCMCSLSLCLTYLCYSLMGGTGPGALRGSPAGLRGSPAPGALRGSPAGLRGSPAPGALRGSPAGLRGSPAGLPGSPATPAPPTRASNASRPGGSAAAWLRTALAPGEVIAAQSGAFERDPQESSTTDEELSRPGSTTPDYGEKRLPQALIIGVKKGGTRALLEAIRAHPDVRAVGVEPHFFDRNYEKGLEWYSLLNPPPCCDEQEILACAHSDSGPFLSLIHAKPCGWLLLYQLHKCLLCYAAVGVSAVINPVKPMTTHGDVALGEISSQPDVCCAACMLKK</sequence>
<reference evidence="8" key="1">
    <citation type="submission" date="2021-09" db="EMBL/GenBank/DDBJ databases">
        <title>The genome of Mauremys mutica provides insights into the evolution of semi-aquatic lifestyle.</title>
        <authorList>
            <person name="Gong S."/>
            <person name="Gao Y."/>
        </authorList>
    </citation>
    <scope>NUCLEOTIDE SEQUENCE</scope>
    <source>
        <strain evidence="8">MM-2020</strain>
        <tissue evidence="8">Muscle</tissue>
    </source>
</reference>
<dbReference type="InterPro" id="IPR000863">
    <property type="entry name" value="Sulfotransferase_dom"/>
</dbReference>
<evidence type="ECO:0000256" key="6">
    <source>
        <dbReference type="SAM" id="MobiDB-lite"/>
    </source>
</evidence>
<feature type="binding site" evidence="4">
    <location>
        <begin position="178"/>
        <end position="182"/>
    </location>
    <ligand>
        <name>3'-phosphoadenylyl sulfate</name>
        <dbReference type="ChEBI" id="CHEBI:58339"/>
    </ligand>
</feature>
<comment type="caution">
    <text evidence="8">The sequence shown here is derived from an EMBL/GenBank/DDBJ whole genome shotgun (WGS) entry which is preliminary data.</text>
</comment>
<name>A0A9D3XPZ5_9SAUR</name>
<dbReference type="Gene3D" id="3.40.50.300">
    <property type="entry name" value="P-loop containing nucleotide triphosphate hydrolases"/>
    <property type="match status" value="1"/>
</dbReference>
<dbReference type="PANTHER" id="PTHR10605:SF11">
    <property type="entry name" value="HEPARAN SULFATE GLUCOSAMINE 3-O-SULFOTRANSFERASE 4"/>
    <property type="match status" value="1"/>
</dbReference>
<dbReference type="FunFam" id="3.40.50.300:FF:002590">
    <property type="entry name" value="Sulfotransferase"/>
    <property type="match status" value="1"/>
</dbReference>
<evidence type="ECO:0000313" key="8">
    <source>
        <dbReference type="EMBL" id="KAH1183982.1"/>
    </source>
</evidence>
<dbReference type="SUPFAM" id="SSF52540">
    <property type="entry name" value="P-loop containing nucleoside triphosphate hydrolases"/>
    <property type="match status" value="1"/>
</dbReference>
<feature type="active site" description="For sulfotransferase activity" evidence="3">
    <location>
        <position position="178"/>
    </location>
</feature>
<feature type="region of interest" description="Disordered" evidence="6">
    <location>
        <begin position="53"/>
        <end position="117"/>
    </location>
</feature>
<comment type="similarity">
    <text evidence="5">Belongs to the sulfotransferase 1 family.</text>
</comment>
<feature type="compositionally biased region" description="Low complexity" evidence="6">
    <location>
        <begin position="85"/>
        <end position="98"/>
    </location>
</feature>
<dbReference type="Proteomes" id="UP000827986">
    <property type="component" value="Unassembled WGS sequence"/>
</dbReference>
<dbReference type="InterPro" id="IPR027417">
    <property type="entry name" value="P-loop_NTPase"/>
</dbReference>
<dbReference type="Pfam" id="PF00685">
    <property type="entry name" value="Sulfotransfer_1"/>
    <property type="match status" value="1"/>
</dbReference>
<dbReference type="PANTHER" id="PTHR10605">
    <property type="entry name" value="HEPARAN SULFATE SULFOTRANSFERASE"/>
    <property type="match status" value="1"/>
</dbReference>
<keyword evidence="1 5" id="KW-0808">Transferase</keyword>
<keyword evidence="2" id="KW-0325">Glycoprotein</keyword>
<evidence type="ECO:0000256" key="3">
    <source>
        <dbReference type="PIRSR" id="PIRSR637359-1"/>
    </source>
</evidence>
<evidence type="ECO:0000256" key="1">
    <source>
        <dbReference type="ARBA" id="ARBA00022679"/>
    </source>
</evidence>
<organism evidence="8 9">
    <name type="scientific">Mauremys mutica</name>
    <name type="common">yellowpond turtle</name>
    <dbReference type="NCBI Taxonomy" id="74926"/>
    <lineage>
        <taxon>Eukaryota</taxon>
        <taxon>Metazoa</taxon>
        <taxon>Chordata</taxon>
        <taxon>Craniata</taxon>
        <taxon>Vertebrata</taxon>
        <taxon>Euteleostomi</taxon>
        <taxon>Archelosauria</taxon>
        <taxon>Testudinata</taxon>
        <taxon>Testudines</taxon>
        <taxon>Cryptodira</taxon>
        <taxon>Durocryptodira</taxon>
        <taxon>Testudinoidea</taxon>
        <taxon>Geoemydidae</taxon>
        <taxon>Geoemydinae</taxon>
        <taxon>Mauremys</taxon>
    </lineage>
</organism>
<feature type="domain" description="Sulfotransferase" evidence="7">
    <location>
        <begin position="169"/>
        <end position="223"/>
    </location>
</feature>
<dbReference type="GO" id="GO:0008467">
    <property type="term" value="F:[heparan sulfate]-glucosamine 3-sulfotransferase activity"/>
    <property type="evidence" value="ECO:0007669"/>
    <property type="project" value="TreeGrafter"/>
</dbReference>
<keyword evidence="9" id="KW-1185">Reference proteome</keyword>
<dbReference type="EMBL" id="JAHDVG010000465">
    <property type="protein sequence ID" value="KAH1183982.1"/>
    <property type="molecule type" value="Genomic_DNA"/>
</dbReference>
<dbReference type="InterPro" id="IPR037359">
    <property type="entry name" value="NST/OST"/>
</dbReference>
<gene>
    <name evidence="8" type="ORF">KIL84_014598</name>
</gene>
<proteinExistence type="inferred from homology"/>
<evidence type="ECO:0000256" key="5">
    <source>
        <dbReference type="RuleBase" id="RU361155"/>
    </source>
</evidence>
<feature type="region of interest" description="Disordered" evidence="6">
    <location>
        <begin position="135"/>
        <end position="165"/>
    </location>
</feature>
<protein>
    <recommendedName>
        <fullName evidence="5">Sulfotransferase</fullName>
        <ecNumber evidence="5">2.8.2.-</ecNumber>
    </recommendedName>
</protein>
<evidence type="ECO:0000313" key="9">
    <source>
        <dbReference type="Proteomes" id="UP000827986"/>
    </source>
</evidence>
<evidence type="ECO:0000259" key="7">
    <source>
        <dbReference type="Pfam" id="PF00685"/>
    </source>
</evidence>
<dbReference type="EC" id="2.8.2.-" evidence="5"/>
<accession>A0A9D3XPZ5</accession>
<dbReference type="AlphaFoldDB" id="A0A9D3XPZ5"/>